<feature type="active site" description="Proton donor/acceptor" evidence="6">
    <location>
        <position position="272"/>
    </location>
</feature>
<dbReference type="Gene3D" id="2.30.40.10">
    <property type="entry name" value="Urease, subunit C, domain 1"/>
    <property type="match status" value="1"/>
</dbReference>
<dbReference type="Pfam" id="PF01979">
    <property type="entry name" value="Amidohydro_1"/>
    <property type="match status" value="1"/>
</dbReference>
<evidence type="ECO:0000256" key="3">
    <source>
        <dbReference type="ARBA" id="ARBA00022801"/>
    </source>
</evidence>
<dbReference type="NCBIfam" id="TIGR00221">
    <property type="entry name" value="nagA"/>
    <property type="match status" value="1"/>
</dbReference>
<feature type="binding site" evidence="8">
    <location>
        <position position="214"/>
    </location>
    <ligand>
        <name>Zn(2+)</name>
        <dbReference type="ChEBI" id="CHEBI:29105"/>
    </ligand>
</feature>
<evidence type="ECO:0000256" key="2">
    <source>
        <dbReference type="ARBA" id="ARBA00022723"/>
    </source>
</evidence>
<dbReference type="Proteomes" id="UP000229081">
    <property type="component" value="Chromosome"/>
</dbReference>
<evidence type="ECO:0000313" key="11">
    <source>
        <dbReference type="Proteomes" id="UP000229081"/>
    </source>
</evidence>
<dbReference type="KEGG" id="sphc:CVN68_07595"/>
<dbReference type="PANTHER" id="PTHR11113:SF14">
    <property type="entry name" value="N-ACETYLGLUCOSAMINE-6-PHOSPHATE DEACETYLASE"/>
    <property type="match status" value="1"/>
</dbReference>
<dbReference type="RefSeq" id="WP_100281657.1">
    <property type="nucleotide sequence ID" value="NZ_CP024923.1"/>
</dbReference>
<dbReference type="SUPFAM" id="SSF51338">
    <property type="entry name" value="Composite domain of metallo-dependent hydrolases"/>
    <property type="match status" value="1"/>
</dbReference>
<dbReference type="CDD" id="cd00854">
    <property type="entry name" value="NagA"/>
    <property type="match status" value="1"/>
</dbReference>
<organism evidence="10 11">
    <name type="scientific">Sphingomonas psychrotolerans</name>
    <dbReference type="NCBI Taxonomy" id="1327635"/>
    <lineage>
        <taxon>Bacteria</taxon>
        <taxon>Pseudomonadati</taxon>
        <taxon>Pseudomonadota</taxon>
        <taxon>Alphaproteobacteria</taxon>
        <taxon>Sphingomonadales</taxon>
        <taxon>Sphingomonadaceae</taxon>
        <taxon>Sphingomonas</taxon>
    </lineage>
</organism>
<dbReference type="OrthoDB" id="9776488at2"/>
<feature type="domain" description="Amidohydrolase-related" evidence="9">
    <location>
        <begin position="51"/>
        <end position="375"/>
    </location>
</feature>
<evidence type="ECO:0000259" key="9">
    <source>
        <dbReference type="Pfam" id="PF01979"/>
    </source>
</evidence>
<evidence type="ECO:0000313" key="10">
    <source>
        <dbReference type="EMBL" id="ATY31848.1"/>
    </source>
</evidence>
<dbReference type="InterPro" id="IPR006680">
    <property type="entry name" value="Amidohydro-rel"/>
</dbReference>
<feature type="binding site" evidence="7">
    <location>
        <begin position="217"/>
        <end position="218"/>
    </location>
    <ligand>
        <name>substrate</name>
    </ligand>
</feature>
<dbReference type="InterPro" id="IPR032466">
    <property type="entry name" value="Metal_Hydrolase"/>
</dbReference>
<dbReference type="Gene3D" id="3.20.20.140">
    <property type="entry name" value="Metal-dependent hydrolases"/>
    <property type="match status" value="1"/>
</dbReference>
<proteinExistence type="inferred from homology"/>
<keyword evidence="4 5" id="KW-0119">Carbohydrate metabolism</keyword>
<feature type="binding site" evidence="7">
    <location>
        <position position="225"/>
    </location>
    <ligand>
        <name>substrate</name>
    </ligand>
</feature>
<feature type="binding site" evidence="7">
    <location>
        <position position="140"/>
    </location>
    <ligand>
        <name>substrate</name>
    </ligand>
</feature>
<feature type="binding site" evidence="7">
    <location>
        <position position="249"/>
    </location>
    <ligand>
        <name>substrate</name>
    </ligand>
</feature>
<keyword evidence="3 5" id="KW-0378">Hydrolase</keyword>
<feature type="binding site" evidence="8">
    <location>
        <position position="129"/>
    </location>
    <ligand>
        <name>Zn(2+)</name>
        <dbReference type="ChEBI" id="CHEBI:29105"/>
    </ligand>
</feature>
<protein>
    <submittedName>
        <fullName evidence="10">N-acetylglucosamine-6-phosphate deacetylase</fullName>
    </submittedName>
</protein>
<dbReference type="PANTHER" id="PTHR11113">
    <property type="entry name" value="N-ACETYLGLUCOSAMINE-6-PHOSPHATE DEACETYLASE"/>
    <property type="match status" value="1"/>
</dbReference>
<dbReference type="PIRSF" id="PIRSF038994">
    <property type="entry name" value="NagA"/>
    <property type="match status" value="1"/>
</dbReference>
<comment type="cofactor">
    <cofactor evidence="8">
        <name>a divalent metal cation</name>
        <dbReference type="ChEBI" id="CHEBI:60240"/>
    </cofactor>
    <text evidence="8">Binds 1 divalent metal cation per subunit.</text>
</comment>
<dbReference type="SUPFAM" id="SSF51556">
    <property type="entry name" value="Metallo-dependent hydrolases"/>
    <property type="match status" value="1"/>
</dbReference>
<comment type="similarity">
    <text evidence="1 5">Belongs to the metallo-dependent hydrolases superfamily. NagA family.</text>
</comment>
<keyword evidence="11" id="KW-1185">Reference proteome</keyword>
<dbReference type="GO" id="GO:0008448">
    <property type="term" value="F:N-acetylglucosamine-6-phosphate deacetylase activity"/>
    <property type="evidence" value="ECO:0007669"/>
    <property type="project" value="InterPro"/>
</dbReference>
<name>A0A2K8MD73_9SPHN</name>
<dbReference type="GO" id="GO:0046872">
    <property type="term" value="F:metal ion binding"/>
    <property type="evidence" value="ECO:0007669"/>
    <property type="project" value="UniProtKB-KW"/>
</dbReference>
<evidence type="ECO:0000256" key="5">
    <source>
        <dbReference type="PIRNR" id="PIRNR038994"/>
    </source>
</evidence>
<evidence type="ECO:0000256" key="6">
    <source>
        <dbReference type="PIRSR" id="PIRSR038994-1"/>
    </source>
</evidence>
<dbReference type="InterPro" id="IPR003764">
    <property type="entry name" value="GlcNAc_6-P_deAcase"/>
</dbReference>
<reference evidence="10 11" key="1">
    <citation type="submission" date="2017-11" db="EMBL/GenBank/DDBJ databases">
        <title>Complete genome sequence of Sphingomonas sp. Strain Cra20, a psychrotolerant potential plant growth promoting rhizobacteria.</title>
        <authorList>
            <person name="Luo Y."/>
        </authorList>
    </citation>
    <scope>NUCLEOTIDE SEQUENCE [LARGE SCALE GENOMIC DNA]</scope>
    <source>
        <strain evidence="10 11">Cra20</strain>
    </source>
</reference>
<dbReference type="AlphaFoldDB" id="A0A2K8MD73"/>
<keyword evidence="2 8" id="KW-0479">Metal-binding</keyword>
<evidence type="ECO:0000256" key="1">
    <source>
        <dbReference type="ARBA" id="ARBA00010716"/>
    </source>
</evidence>
<evidence type="ECO:0000256" key="4">
    <source>
        <dbReference type="ARBA" id="ARBA00023277"/>
    </source>
</evidence>
<feature type="binding site" evidence="8">
    <location>
        <position position="193"/>
    </location>
    <ligand>
        <name>Zn(2+)</name>
        <dbReference type="ChEBI" id="CHEBI:29105"/>
    </ligand>
</feature>
<dbReference type="EMBL" id="CP024923">
    <property type="protein sequence ID" value="ATY31848.1"/>
    <property type="molecule type" value="Genomic_DNA"/>
</dbReference>
<accession>A0A2K8MD73</accession>
<sequence length="385" mass="39813">MLTALINGRVLRAGALRDGEAVLLDGNRIADVVPAKEIPADAARHDLAGAMLLPGFIDTQVNGGGGVLFNDSPTVEGIAAIGAAHRRFGTTGFLPTLISDDLEVIRDAVAAVDAAIEQGVPGVLGIHIEGPFLNVERRGIHRPDKIRRLDDEGIAALTSLRHGRTLVTLAPERTTPATIRRLTAAGVIVAAGHSNATYEQSIVAVEAGVTGITHLFNAMSPLTSRAPGLTGAALERTELICGIIVDGYHVSPTTLGIALRCKAPEQLMLVTDAMPTVGSNSDAFLLQGRPIRVVDGICRDADGTIAGSHLDMVSALANCVTMLGTSIEIAARMAAHAPAAFLGLAHSRGEIAPGYRADLVAVDAAFGVVETWIAGVSSRAAETAP</sequence>
<evidence type="ECO:0000256" key="7">
    <source>
        <dbReference type="PIRSR" id="PIRSR038994-2"/>
    </source>
</evidence>
<evidence type="ECO:0000256" key="8">
    <source>
        <dbReference type="PIRSR" id="PIRSR038994-3"/>
    </source>
</evidence>
<feature type="binding site" evidence="7">
    <location>
        <begin position="305"/>
        <end position="307"/>
    </location>
    <ligand>
        <name>substrate</name>
    </ligand>
</feature>
<dbReference type="InterPro" id="IPR011059">
    <property type="entry name" value="Metal-dep_hydrolase_composite"/>
</dbReference>
<gene>
    <name evidence="10" type="primary">nagA</name>
    <name evidence="10" type="ORF">CVN68_07595</name>
</gene>
<dbReference type="GO" id="GO:0006046">
    <property type="term" value="P:N-acetylglucosamine catabolic process"/>
    <property type="evidence" value="ECO:0007669"/>
    <property type="project" value="TreeGrafter"/>
</dbReference>